<evidence type="ECO:0000313" key="1">
    <source>
        <dbReference type="EMBL" id="RAH48411.1"/>
    </source>
</evidence>
<keyword evidence="2" id="KW-1185">Reference proteome</keyword>
<evidence type="ECO:0000313" key="2">
    <source>
        <dbReference type="Proteomes" id="UP000249057"/>
    </source>
</evidence>
<name>A0ACD1GGP2_9EURO</name>
<reference evidence="1" key="1">
    <citation type="submission" date="2018-02" db="EMBL/GenBank/DDBJ databases">
        <title>The genomes of Aspergillus section Nigri reveals drivers in fungal speciation.</title>
        <authorList>
            <consortium name="DOE Joint Genome Institute"/>
            <person name="Vesth T.C."/>
            <person name="Nybo J."/>
            <person name="Theobald S."/>
            <person name="Brandl J."/>
            <person name="Frisvad J.C."/>
            <person name="Nielsen K.F."/>
            <person name="Lyhne E.K."/>
            <person name="Kogle M.E."/>
            <person name="Kuo A."/>
            <person name="Riley R."/>
            <person name="Clum A."/>
            <person name="Nolan M."/>
            <person name="Lipzen A."/>
            <person name="Salamov A."/>
            <person name="Henrissat B."/>
            <person name="Wiebenga A."/>
            <person name="De vries R.P."/>
            <person name="Grigoriev I.V."/>
            <person name="Mortensen U.H."/>
            <person name="Andersen M.R."/>
            <person name="Baker S.E."/>
        </authorList>
    </citation>
    <scope>NUCLEOTIDE SEQUENCE</scope>
    <source>
        <strain evidence="1">CBS 621.78</strain>
    </source>
</reference>
<gene>
    <name evidence="1" type="ORF">BO95DRAFT_440456</name>
</gene>
<proteinExistence type="predicted"/>
<accession>A0ACD1GGP2</accession>
<sequence length="85" mass="9015">MDEAVKPRSLPGVRLGWAPSRTKLCAGVSGSVALLLVGTGPSLSCFSHHDSTLHPPVVQSVLLRSWREPLSASEQQHLDATFGLA</sequence>
<dbReference type="Proteomes" id="UP000249057">
    <property type="component" value="Unassembled WGS sequence"/>
</dbReference>
<organism evidence="1 2">
    <name type="scientific">Aspergillus brunneoviolaceus CBS 621.78</name>
    <dbReference type="NCBI Taxonomy" id="1450534"/>
    <lineage>
        <taxon>Eukaryota</taxon>
        <taxon>Fungi</taxon>
        <taxon>Dikarya</taxon>
        <taxon>Ascomycota</taxon>
        <taxon>Pezizomycotina</taxon>
        <taxon>Eurotiomycetes</taxon>
        <taxon>Eurotiomycetidae</taxon>
        <taxon>Eurotiales</taxon>
        <taxon>Aspergillaceae</taxon>
        <taxon>Aspergillus</taxon>
        <taxon>Aspergillus subgen. Circumdati</taxon>
    </lineage>
</organism>
<dbReference type="EMBL" id="KZ825324">
    <property type="protein sequence ID" value="RAH48411.1"/>
    <property type="molecule type" value="Genomic_DNA"/>
</dbReference>
<protein>
    <submittedName>
        <fullName evidence="1">Uncharacterized protein</fullName>
    </submittedName>
</protein>